<dbReference type="GO" id="GO:0003824">
    <property type="term" value="F:catalytic activity"/>
    <property type="evidence" value="ECO:0007669"/>
    <property type="project" value="InterPro"/>
</dbReference>
<feature type="non-terminal residue" evidence="6">
    <location>
        <position position="1"/>
    </location>
</feature>
<proteinExistence type="predicted"/>
<reference evidence="6" key="1">
    <citation type="journal article" date="2015" name="Nature">
        <title>Complex archaea that bridge the gap between prokaryotes and eukaryotes.</title>
        <authorList>
            <person name="Spang A."/>
            <person name="Saw J.H."/>
            <person name="Jorgensen S.L."/>
            <person name="Zaremba-Niedzwiedzka K."/>
            <person name="Martijn J."/>
            <person name="Lind A.E."/>
            <person name="van Eijk R."/>
            <person name="Schleper C."/>
            <person name="Guy L."/>
            <person name="Ettema T.J."/>
        </authorList>
    </citation>
    <scope>NUCLEOTIDE SEQUENCE</scope>
</reference>
<evidence type="ECO:0000313" key="6">
    <source>
        <dbReference type="EMBL" id="KKK79829.1"/>
    </source>
</evidence>
<dbReference type="CDD" id="cd01335">
    <property type="entry name" value="Radical_SAM"/>
    <property type="match status" value="1"/>
</dbReference>
<dbReference type="SUPFAM" id="SSF102114">
    <property type="entry name" value="Radical SAM enzymes"/>
    <property type="match status" value="1"/>
</dbReference>
<dbReference type="GO" id="GO:0046872">
    <property type="term" value="F:metal ion binding"/>
    <property type="evidence" value="ECO:0007669"/>
    <property type="project" value="UniProtKB-KW"/>
</dbReference>
<dbReference type="PANTHER" id="PTHR43306:SF1">
    <property type="entry name" value="7,8-DIHYDRO-6-HYDROXYMETHYLPTERIN DIMETHYLTRANSFERASE"/>
    <property type="match status" value="1"/>
</dbReference>
<dbReference type="Pfam" id="PF04055">
    <property type="entry name" value="Radical_SAM"/>
    <property type="match status" value="1"/>
</dbReference>
<evidence type="ECO:0000256" key="4">
    <source>
        <dbReference type="ARBA" id="ARBA00023014"/>
    </source>
</evidence>
<dbReference type="InterPro" id="IPR007197">
    <property type="entry name" value="rSAM"/>
</dbReference>
<dbReference type="PANTHER" id="PTHR43306">
    <property type="entry name" value="7,8-DIHYDRO-6-HYDROXYMETHYLPTERIN DIMETHYLTRANSFERASE"/>
    <property type="match status" value="1"/>
</dbReference>
<evidence type="ECO:0000256" key="3">
    <source>
        <dbReference type="ARBA" id="ARBA00023004"/>
    </source>
</evidence>
<dbReference type="InterPro" id="IPR013785">
    <property type="entry name" value="Aldolase_TIM"/>
</dbReference>
<organism evidence="6">
    <name type="scientific">marine sediment metagenome</name>
    <dbReference type="NCBI Taxonomy" id="412755"/>
    <lineage>
        <taxon>unclassified sequences</taxon>
        <taxon>metagenomes</taxon>
        <taxon>ecological metagenomes</taxon>
    </lineage>
</organism>
<evidence type="ECO:0000256" key="2">
    <source>
        <dbReference type="ARBA" id="ARBA00022723"/>
    </source>
</evidence>
<dbReference type="SFLD" id="SFLDG01100">
    <property type="entry name" value="methyltransferase_(Class_D)"/>
    <property type="match status" value="1"/>
</dbReference>
<protein>
    <recommendedName>
        <fullName evidence="5">Radical SAM core domain-containing protein</fullName>
    </recommendedName>
</protein>
<dbReference type="InterPro" id="IPR058240">
    <property type="entry name" value="rSAM_sf"/>
</dbReference>
<feature type="domain" description="Radical SAM core" evidence="5">
    <location>
        <begin position="20"/>
        <end position="244"/>
    </location>
</feature>
<dbReference type="SFLD" id="SFLDG01067">
    <property type="entry name" value="SPASM/twitch_domain_containing"/>
    <property type="match status" value="1"/>
</dbReference>
<sequence>PLEFTTDVEHGCPLDCGLCPEHQQHTCLAILEITDRCNLLCAQCFASSEAEGAFLPLTEAERRIRNLLKCEGRAEVVQISGGEPTLHPQLPDIIEMVKSYDVQSVMLNTNGIRISHDEKLTEKLANIRPTKPSVYLQFDGFDDSFYERFRGRPLLDTKLKAIERLSEYGFKIALVVTVIEGQNDSQLGRICEYAIEHESIRSVNFQPAFFEGRSGVPLDPLHRTTLTDVFRKVEEQTGGMLRIDDFVPVPCPFPSCSGLTYVYSEDGKATPITRLIDVGDYLDFIKNRTMAHLSDDIFRSLKSLFSFSEDGGSPKMVEDFCTACGLTLPRIDSIAERVTMIGSMAFMDGYTFDWKRAMKCCIHVLVSDDRIVPFCVYNNIYRQTGHGRNG</sequence>
<keyword evidence="1" id="KW-0949">S-adenosyl-L-methionine</keyword>
<gene>
    <name evidence="6" type="ORF">LCGC14_2829580</name>
</gene>
<accession>A0A0F9AMX4</accession>
<dbReference type="AlphaFoldDB" id="A0A0F9AMX4"/>
<dbReference type="InterPro" id="IPR034474">
    <property type="entry name" value="Methyltransferase_Class_D"/>
</dbReference>
<dbReference type="InterPro" id="IPR006638">
    <property type="entry name" value="Elp3/MiaA/NifB-like_rSAM"/>
</dbReference>
<comment type="caution">
    <text evidence="6">The sequence shown here is derived from an EMBL/GenBank/DDBJ whole genome shotgun (WGS) entry which is preliminary data.</text>
</comment>
<name>A0A0F9AMX4_9ZZZZ</name>
<keyword evidence="4" id="KW-0411">Iron-sulfur</keyword>
<dbReference type="PROSITE" id="PS51918">
    <property type="entry name" value="RADICAL_SAM"/>
    <property type="match status" value="1"/>
</dbReference>
<evidence type="ECO:0000256" key="1">
    <source>
        <dbReference type="ARBA" id="ARBA00022691"/>
    </source>
</evidence>
<evidence type="ECO:0000259" key="5">
    <source>
        <dbReference type="PROSITE" id="PS51918"/>
    </source>
</evidence>
<dbReference type="SFLD" id="SFLDS00029">
    <property type="entry name" value="Radical_SAM"/>
    <property type="match status" value="1"/>
</dbReference>
<dbReference type="EMBL" id="LAZR01053854">
    <property type="protein sequence ID" value="KKK79829.1"/>
    <property type="molecule type" value="Genomic_DNA"/>
</dbReference>
<keyword evidence="2" id="KW-0479">Metal-binding</keyword>
<keyword evidence="3" id="KW-0408">Iron</keyword>
<dbReference type="GO" id="GO:0051536">
    <property type="term" value="F:iron-sulfur cluster binding"/>
    <property type="evidence" value="ECO:0007669"/>
    <property type="project" value="UniProtKB-KW"/>
</dbReference>
<dbReference type="SMART" id="SM00729">
    <property type="entry name" value="Elp3"/>
    <property type="match status" value="1"/>
</dbReference>
<dbReference type="Gene3D" id="3.20.20.70">
    <property type="entry name" value="Aldolase class I"/>
    <property type="match status" value="1"/>
</dbReference>